<evidence type="ECO:0000313" key="5">
    <source>
        <dbReference type="EMBL" id="ODR99912.1"/>
    </source>
</evidence>
<protein>
    <recommendedName>
        <fullName evidence="4">Imelysin-like domain-containing protein</fullName>
    </recommendedName>
</protein>
<feature type="signal peptide" evidence="3">
    <location>
        <begin position="1"/>
        <end position="24"/>
    </location>
</feature>
<dbReference type="Proteomes" id="UP000094501">
    <property type="component" value="Unassembled WGS sequence"/>
</dbReference>
<evidence type="ECO:0000313" key="6">
    <source>
        <dbReference type="Proteomes" id="UP000094501"/>
    </source>
</evidence>
<evidence type="ECO:0000256" key="3">
    <source>
        <dbReference type="SAM" id="SignalP"/>
    </source>
</evidence>
<comment type="caution">
    <text evidence="5">The sequence shown here is derived from an EMBL/GenBank/DDBJ whole genome shotgun (WGS) entry which is preliminary data.</text>
</comment>
<evidence type="ECO:0000256" key="1">
    <source>
        <dbReference type="ARBA" id="ARBA00004196"/>
    </source>
</evidence>
<evidence type="ECO:0000259" key="4">
    <source>
        <dbReference type="Pfam" id="PF09375"/>
    </source>
</evidence>
<reference evidence="5 6" key="1">
    <citation type="journal article" date="2016" name="Environ. Microbiol.">
        <title>New Methyloceanibacter diversity from North Sea sediments includes methanotroph containing solely the soluble methane monooxygenase.</title>
        <authorList>
            <person name="Vekeman B."/>
            <person name="Kerckhof F.M."/>
            <person name="Cremers G."/>
            <person name="de Vos P."/>
            <person name="Vandamme P."/>
            <person name="Boon N."/>
            <person name="Op den Camp H.J."/>
            <person name="Heylen K."/>
        </authorList>
    </citation>
    <scope>NUCLEOTIDE SEQUENCE [LARGE SCALE GENOMIC DNA]</scope>
    <source>
        <strain evidence="5 6">R-67174</strain>
    </source>
</reference>
<dbReference type="CDD" id="cd14659">
    <property type="entry name" value="Imelysin-like_IPPA"/>
    <property type="match status" value="1"/>
</dbReference>
<accession>A0A1E3W283</accession>
<dbReference type="Gene3D" id="1.20.1420.20">
    <property type="entry name" value="M75 peptidase, HXXE motif"/>
    <property type="match status" value="1"/>
</dbReference>
<evidence type="ECO:0000256" key="2">
    <source>
        <dbReference type="ARBA" id="ARBA00022729"/>
    </source>
</evidence>
<dbReference type="Pfam" id="PF09375">
    <property type="entry name" value="Peptidase_M75"/>
    <property type="match status" value="1"/>
</dbReference>
<organism evidence="5 6">
    <name type="scientific">Methyloceanibacter methanicus</name>
    <dbReference type="NCBI Taxonomy" id="1774968"/>
    <lineage>
        <taxon>Bacteria</taxon>
        <taxon>Pseudomonadati</taxon>
        <taxon>Pseudomonadota</taxon>
        <taxon>Alphaproteobacteria</taxon>
        <taxon>Hyphomicrobiales</taxon>
        <taxon>Hyphomicrobiaceae</taxon>
        <taxon>Methyloceanibacter</taxon>
    </lineage>
</organism>
<dbReference type="InterPro" id="IPR018976">
    <property type="entry name" value="Imelysin-like"/>
</dbReference>
<feature type="domain" description="Imelysin-like" evidence="4">
    <location>
        <begin position="43"/>
        <end position="338"/>
    </location>
</feature>
<dbReference type="OrthoDB" id="5729110at2"/>
<dbReference type="AlphaFoldDB" id="A0A1E3W283"/>
<keyword evidence="2 3" id="KW-0732">Signal</keyword>
<dbReference type="RefSeq" id="WP_069436751.1">
    <property type="nucleotide sequence ID" value="NZ_LPWG01000010.1"/>
</dbReference>
<dbReference type="InterPro" id="IPR038352">
    <property type="entry name" value="Imelysin_sf"/>
</dbReference>
<dbReference type="InterPro" id="IPR034984">
    <property type="entry name" value="Imelysin-like_IPPA"/>
</dbReference>
<feature type="chain" id="PRO_5009138871" description="Imelysin-like domain-containing protein" evidence="3">
    <location>
        <begin position="25"/>
        <end position="365"/>
    </location>
</feature>
<sequence>MIHRLRFTLSLGLALLALGSAATAARADADHAAIAEAALTKVIRPGYEAFAGEAKTLAAKTGALCAEPSEAALTEARAAFVDAVKGWSAVEIFQFGPVNREHRYERLFFWPDRKGLGQRQVRQALSKQDETVTSVKTLDGKSVALQGLPALEYLLYGTGADELSEPGGAAQFRCAFAAAVAGNIAQLAQELVAAWGPGAPFTKSFLQPDPDGALYRAHQDVTLELFKAFSGGIERVRDQKLGRVLGESAERARPRLAAFWRSGQTFQNMAGNLQSVRKLFVDAGFAEIVADQSPGVEDSILFDLDRSARILSGEEEPIAEAVANSEQRDKLMALRVALKSANGTASGMIAEGAGLSFGFNAGDGD</sequence>
<comment type="subcellular location">
    <subcellularLocation>
        <location evidence="1">Cell envelope</location>
    </subcellularLocation>
</comment>
<name>A0A1E3W283_9HYPH</name>
<gene>
    <name evidence="5" type="ORF">AUC68_01960</name>
</gene>
<proteinExistence type="predicted"/>
<dbReference type="GO" id="GO:0030313">
    <property type="term" value="C:cell envelope"/>
    <property type="evidence" value="ECO:0007669"/>
    <property type="project" value="UniProtKB-SubCell"/>
</dbReference>
<dbReference type="EMBL" id="LPWG01000010">
    <property type="protein sequence ID" value="ODR99912.1"/>
    <property type="molecule type" value="Genomic_DNA"/>
</dbReference>
<dbReference type="STRING" id="1774968.AUC68_01960"/>
<keyword evidence="6" id="KW-1185">Reference proteome</keyword>